<dbReference type="PRINTS" id="PR00069">
    <property type="entry name" value="ALDKETRDTASE"/>
</dbReference>
<dbReference type="SUPFAM" id="SSF51430">
    <property type="entry name" value="NAD(P)-linked oxidoreductase"/>
    <property type="match status" value="1"/>
</dbReference>
<dbReference type="InterPro" id="IPR020471">
    <property type="entry name" value="AKR"/>
</dbReference>
<sequence length="348" mass="38595">MIASAPKKAKRAHHAIYTTGKTGINISEICVGCMSFGKPGTMHDWTLDEEGTDAVVAHALDLGITFFDTANGYSAGTSEEYLGKAHRKRTSHDRVVIASKVYFNEGRLSSKAIHREIDGTLKRLVTDYLDLYIIHRFDYQTPIEETMEALNDLVQAGKVRALGASAMYASQFQDMQKVTQDNGWTPFSAMENHYNLLYREDEKDLIPFCRKTNVSLMPYSPLAVGHLTRPTWTADTLRSATDKVSRGKYDRAEDNDLTIIDRVQKVAEQHNTPMAQVAIAWQWAKGVASPIIGATKARHLDDAAAALDLKLTPEEIASMEEPYLPHETVGAIDSNPPQGVVLLDAEEN</sequence>
<reference evidence="3 4" key="1">
    <citation type="submission" date="2020-07" db="EMBL/GenBank/DDBJ databases">
        <title>Isolated bacteria genomes of Apis mellifera.</title>
        <authorList>
            <person name="Wu J."/>
            <person name="Zheng H."/>
        </authorList>
    </citation>
    <scope>NUCLEOTIDE SEQUENCE [LARGE SCALE GENOMIC DNA]</scope>
    <source>
        <strain evidence="3 4">W8116</strain>
    </source>
</reference>
<dbReference type="Proteomes" id="UP000700855">
    <property type="component" value="Unassembled WGS sequence"/>
</dbReference>
<comment type="caution">
    <text evidence="3">The sequence shown here is derived from an EMBL/GenBank/DDBJ whole genome shotgun (WGS) entry which is preliminary data.</text>
</comment>
<organism evidence="3 4">
    <name type="scientific">Bifidobacterium choladohabitans</name>
    <dbReference type="NCBI Taxonomy" id="2750947"/>
    <lineage>
        <taxon>Bacteria</taxon>
        <taxon>Bacillati</taxon>
        <taxon>Actinomycetota</taxon>
        <taxon>Actinomycetes</taxon>
        <taxon>Bifidobacteriales</taxon>
        <taxon>Bifidobacteriaceae</taxon>
        <taxon>Bifidobacterium</taxon>
    </lineage>
</organism>
<feature type="domain" description="NADP-dependent oxidoreductase" evidence="2">
    <location>
        <begin position="28"/>
        <end position="321"/>
    </location>
</feature>
<dbReference type="RefSeq" id="WP_198205733.1">
    <property type="nucleotide sequence ID" value="NZ_JACFSA010000001.1"/>
</dbReference>
<dbReference type="Gene3D" id="3.20.20.100">
    <property type="entry name" value="NADP-dependent oxidoreductase domain"/>
    <property type="match status" value="1"/>
</dbReference>
<dbReference type="Pfam" id="PF00248">
    <property type="entry name" value="Aldo_ket_red"/>
    <property type="match status" value="1"/>
</dbReference>
<evidence type="ECO:0000313" key="4">
    <source>
        <dbReference type="Proteomes" id="UP000700855"/>
    </source>
</evidence>
<name>A0ABS0QZ72_9BIFI</name>
<dbReference type="InterPro" id="IPR036812">
    <property type="entry name" value="NAD(P)_OxRdtase_dom_sf"/>
</dbReference>
<protein>
    <submittedName>
        <fullName evidence="3">Aldo/keto reductase</fullName>
    </submittedName>
</protein>
<dbReference type="PANTHER" id="PTHR43364:SF4">
    <property type="entry name" value="NAD(P)-LINKED OXIDOREDUCTASE SUPERFAMILY PROTEIN"/>
    <property type="match status" value="1"/>
</dbReference>
<dbReference type="InterPro" id="IPR050523">
    <property type="entry name" value="AKR_Detox_Biosynth"/>
</dbReference>
<dbReference type="PANTHER" id="PTHR43364">
    <property type="entry name" value="NADH-SPECIFIC METHYLGLYOXAL REDUCTASE-RELATED"/>
    <property type="match status" value="1"/>
</dbReference>
<dbReference type="EMBL" id="JACFSA010000001">
    <property type="protein sequence ID" value="MBI0143724.1"/>
    <property type="molecule type" value="Genomic_DNA"/>
</dbReference>
<dbReference type="InterPro" id="IPR023210">
    <property type="entry name" value="NADP_OxRdtase_dom"/>
</dbReference>
<evidence type="ECO:0000256" key="1">
    <source>
        <dbReference type="ARBA" id="ARBA00023002"/>
    </source>
</evidence>
<gene>
    <name evidence="3" type="ORF">H3U98_02870</name>
</gene>
<proteinExistence type="predicted"/>
<dbReference type="CDD" id="cd19079">
    <property type="entry name" value="AKR_EcYajO-like"/>
    <property type="match status" value="1"/>
</dbReference>
<evidence type="ECO:0000259" key="2">
    <source>
        <dbReference type="Pfam" id="PF00248"/>
    </source>
</evidence>
<evidence type="ECO:0000313" key="3">
    <source>
        <dbReference type="EMBL" id="MBI0143724.1"/>
    </source>
</evidence>
<accession>A0ABS0QZ72</accession>
<keyword evidence="4" id="KW-1185">Reference proteome</keyword>
<keyword evidence="1" id="KW-0560">Oxidoreductase</keyword>